<evidence type="ECO:0000259" key="7">
    <source>
        <dbReference type="Pfam" id="PF00408"/>
    </source>
</evidence>
<dbReference type="AlphaFoldDB" id="A0A1G8IPV5"/>
<dbReference type="Pfam" id="PF00408">
    <property type="entry name" value="PGM_PMM_IV"/>
    <property type="match status" value="1"/>
</dbReference>
<dbReference type="InterPro" id="IPR005843">
    <property type="entry name" value="A-D-PHexomutase_C"/>
</dbReference>
<dbReference type="GO" id="GO:0005975">
    <property type="term" value="P:carbohydrate metabolic process"/>
    <property type="evidence" value="ECO:0007669"/>
    <property type="project" value="InterPro"/>
</dbReference>
<keyword evidence="3" id="KW-0597">Phosphoprotein</keyword>
<reference evidence="12" key="1">
    <citation type="submission" date="2016-10" db="EMBL/GenBank/DDBJ databases">
        <authorList>
            <person name="Varghese N."/>
            <person name="Submissions S."/>
        </authorList>
    </citation>
    <scope>NUCLEOTIDE SEQUENCE [LARGE SCALE GENOMIC DNA]</scope>
    <source>
        <strain evidence="12">CGMCC 1.11022</strain>
    </source>
</reference>
<dbReference type="Pfam" id="PF02880">
    <property type="entry name" value="PGM_PMM_III"/>
    <property type="match status" value="1"/>
</dbReference>
<dbReference type="InterPro" id="IPR036900">
    <property type="entry name" value="A-D-PHexomutase_C_sf"/>
</dbReference>
<evidence type="ECO:0000256" key="1">
    <source>
        <dbReference type="ARBA" id="ARBA00001946"/>
    </source>
</evidence>
<dbReference type="SUPFAM" id="SSF53738">
    <property type="entry name" value="Phosphoglucomutase, first 3 domains"/>
    <property type="match status" value="3"/>
</dbReference>
<dbReference type="PANTHER" id="PTHR43771:SF2">
    <property type="entry name" value="PHOSPHOMANNOMUTASE_PHOSPHOGLUCOMUTASE"/>
    <property type="match status" value="1"/>
</dbReference>
<keyword evidence="12" id="KW-1185">Reference proteome</keyword>
<comment type="similarity">
    <text evidence="2">Belongs to the phosphohexose mutase family.</text>
</comment>
<evidence type="ECO:0000256" key="2">
    <source>
        <dbReference type="ARBA" id="ARBA00010231"/>
    </source>
</evidence>
<keyword evidence="5" id="KW-0460">Magnesium</keyword>
<comment type="cofactor">
    <cofactor evidence="1">
        <name>Mg(2+)</name>
        <dbReference type="ChEBI" id="CHEBI:18420"/>
    </cofactor>
</comment>
<feature type="domain" description="Alpha-D-phosphohexomutase alpha/beta/alpha" evidence="8">
    <location>
        <begin position="40"/>
        <end position="165"/>
    </location>
</feature>
<keyword evidence="4" id="KW-0479">Metal-binding</keyword>
<dbReference type="InterPro" id="IPR005841">
    <property type="entry name" value="Alpha-D-phosphohexomutase_SF"/>
</dbReference>
<dbReference type="InterPro" id="IPR016055">
    <property type="entry name" value="A-D-PHexomutase_a/b/a-I/II/III"/>
</dbReference>
<dbReference type="SUPFAM" id="SSF55957">
    <property type="entry name" value="Phosphoglucomutase, C-terminal domain"/>
    <property type="match status" value="1"/>
</dbReference>
<dbReference type="InterPro" id="IPR005846">
    <property type="entry name" value="A-D-PHexomutase_a/b/a-III"/>
</dbReference>
<dbReference type="CDD" id="cd03089">
    <property type="entry name" value="PMM_PGM"/>
    <property type="match status" value="1"/>
</dbReference>
<dbReference type="InterPro" id="IPR005844">
    <property type="entry name" value="A-D-PHexomutase_a/b/a-I"/>
</dbReference>
<evidence type="ECO:0000256" key="3">
    <source>
        <dbReference type="ARBA" id="ARBA00022553"/>
    </source>
</evidence>
<dbReference type="PANTHER" id="PTHR43771">
    <property type="entry name" value="PHOSPHOMANNOMUTASE"/>
    <property type="match status" value="1"/>
</dbReference>
<feature type="domain" description="Alpha-D-phosphohexomutase alpha/beta/alpha" evidence="9">
    <location>
        <begin position="191"/>
        <end position="279"/>
    </location>
</feature>
<evidence type="ECO:0000259" key="9">
    <source>
        <dbReference type="Pfam" id="PF02879"/>
    </source>
</evidence>
<protein>
    <submittedName>
        <fullName evidence="11">Phosphomannomutase / phosphoglucomutase</fullName>
    </submittedName>
</protein>
<dbReference type="GO" id="GO:0046872">
    <property type="term" value="F:metal ion binding"/>
    <property type="evidence" value="ECO:0007669"/>
    <property type="project" value="UniProtKB-KW"/>
</dbReference>
<gene>
    <name evidence="11" type="ORF">SAMN05428953_101444</name>
</gene>
<feature type="domain" description="Alpha-D-phosphohexomutase alpha/beta/alpha" evidence="10">
    <location>
        <begin position="285"/>
        <end position="396"/>
    </location>
</feature>
<feature type="domain" description="Alpha-D-phosphohexomutase C-terminal" evidence="7">
    <location>
        <begin position="439"/>
        <end position="490"/>
    </location>
</feature>
<dbReference type="EMBL" id="FNEE01000001">
    <property type="protein sequence ID" value="SDI20872.1"/>
    <property type="molecule type" value="Genomic_DNA"/>
</dbReference>
<dbReference type="PRINTS" id="PR00509">
    <property type="entry name" value="PGMPMM"/>
</dbReference>
<evidence type="ECO:0000256" key="6">
    <source>
        <dbReference type="ARBA" id="ARBA00023235"/>
    </source>
</evidence>
<evidence type="ECO:0000313" key="11">
    <source>
        <dbReference type="EMBL" id="SDI20872.1"/>
    </source>
</evidence>
<dbReference type="Gene3D" id="3.30.310.50">
    <property type="entry name" value="Alpha-D-phosphohexomutase, C-terminal domain"/>
    <property type="match status" value="1"/>
</dbReference>
<keyword evidence="6" id="KW-0413">Isomerase</keyword>
<dbReference type="GO" id="GO:0016868">
    <property type="term" value="F:intramolecular phosphotransferase activity"/>
    <property type="evidence" value="ECO:0007669"/>
    <property type="project" value="InterPro"/>
</dbReference>
<sequence length="506" mass="54675">MSLKIVSEALPNTFEFETSALIKASGFREYDARWWFGHPGSAEPPELNLVGVQALGMGLGTLIRRLGAGPDIVTGHDFRSYSLAIKLALVSGLMAAGARVRDIGLALSPMAYFAQFALDTPSVAMVTASHNENGWSGVKMGAARPLTFGPEEMSALKAIVLAGDFDLVGGGSYDFVADFRKIYLDDLTRDKRIARKLKVVAACGNGTAGAFAPEALERIGCEVIPLDVELDHRFPNYNPNPEDMKMLHAIRDKVLETGADVGLGFDGDGDRCGVVDNEGNEIFADKVGVMLARDIARLHPGSTFVVDVKSTGLFNTDAALRADGAVTDYWKTGHSYIKRRVAELGAIAGFEKSGHFFFNPPIGRGYDDGLITAIAICEMLDRSPKSSMADLYRDLPLTFGTPTMSPHCADELKYGVVERVVSDFQAMKHDGAIFAGQKIAELITVNGVRVVAEDGTWGLVRASSNKPELVVVVESPVSSERRRQMFEAVDAVLRRSPEVGAYNQTF</sequence>
<name>A0A1G8IPV5_9HYPH</name>
<dbReference type="Gene3D" id="3.40.120.10">
    <property type="entry name" value="Alpha-D-Glucose-1,6-Bisphosphate, subunit A, domain 3"/>
    <property type="match status" value="3"/>
</dbReference>
<organism evidence="11 12">
    <name type="scientific">Mesorhizobium muleiense</name>
    <dbReference type="NCBI Taxonomy" id="1004279"/>
    <lineage>
        <taxon>Bacteria</taxon>
        <taxon>Pseudomonadati</taxon>
        <taxon>Pseudomonadota</taxon>
        <taxon>Alphaproteobacteria</taxon>
        <taxon>Hyphomicrobiales</taxon>
        <taxon>Phyllobacteriaceae</taxon>
        <taxon>Mesorhizobium</taxon>
    </lineage>
</organism>
<accession>A0A1G8IPV5</accession>
<evidence type="ECO:0000256" key="5">
    <source>
        <dbReference type="ARBA" id="ARBA00022842"/>
    </source>
</evidence>
<evidence type="ECO:0000256" key="4">
    <source>
        <dbReference type="ARBA" id="ARBA00022723"/>
    </source>
</evidence>
<dbReference type="Pfam" id="PF02878">
    <property type="entry name" value="PGM_PMM_I"/>
    <property type="match status" value="1"/>
</dbReference>
<proteinExistence type="inferred from homology"/>
<evidence type="ECO:0000259" key="10">
    <source>
        <dbReference type="Pfam" id="PF02880"/>
    </source>
</evidence>
<dbReference type="Proteomes" id="UP000198894">
    <property type="component" value="Unassembled WGS sequence"/>
</dbReference>
<dbReference type="Pfam" id="PF02879">
    <property type="entry name" value="PGM_PMM_II"/>
    <property type="match status" value="1"/>
</dbReference>
<dbReference type="InterPro" id="IPR005845">
    <property type="entry name" value="A-D-PHexomutase_a/b/a-II"/>
</dbReference>
<evidence type="ECO:0000259" key="8">
    <source>
        <dbReference type="Pfam" id="PF02878"/>
    </source>
</evidence>
<dbReference type="RefSeq" id="WP_091590335.1">
    <property type="nucleotide sequence ID" value="NZ_FNEE01000001.1"/>
</dbReference>
<evidence type="ECO:0000313" key="12">
    <source>
        <dbReference type="Proteomes" id="UP000198894"/>
    </source>
</evidence>